<protein>
    <submittedName>
        <fullName evidence="1">DUF2597 family protein</fullName>
    </submittedName>
</protein>
<dbReference type="Proteomes" id="UP000586067">
    <property type="component" value="Unassembled WGS sequence"/>
</dbReference>
<sequence length="152" mass="16333">MSTHHISGMDVNVSLGTQLINVKQFTLNIEDGMKETTTRGVANGFVNGVTAASGEITVDTENFNRIIEEARKVGSFQQLPAFDIIGLGQTVNQKLKTAAYGCKLSVSKLLDAAGDGGDKLEHTIPYKVTDPRFVEINGVPYLDQNHIAALGL</sequence>
<comment type="caution">
    <text evidence="1">The sequence shown here is derived from an EMBL/GenBank/DDBJ whole genome shotgun (WGS) entry which is preliminary data.</text>
</comment>
<organism evidence="1 2">
    <name type="scientific">Marinomonas profundi</name>
    <dbReference type="NCBI Taxonomy" id="2726122"/>
    <lineage>
        <taxon>Bacteria</taxon>
        <taxon>Pseudomonadati</taxon>
        <taxon>Pseudomonadota</taxon>
        <taxon>Gammaproteobacteria</taxon>
        <taxon>Oceanospirillales</taxon>
        <taxon>Oceanospirillaceae</taxon>
        <taxon>Marinomonas</taxon>
    </lineage>
</organism>
<evidence type="ECO:0000313" key="2">
    <source>
        <dbReference type="Proteomes" id="UP000586067"/>
    </source>
</evidence>
<reference evidence="1 2" key="1">
    <citation type="submission" date="2020-04" db="EMBL/GenBank/DDBJ databases">
        <title>Marinomonas sp. M1K-6 isolated from the deep seawater of the Mariana Trench.</title>
        <authorList>
            <person name="Li Y."/>
        </authorList>
    </citation>
    <scope>NUCLEOTIDE SEQUENCE [LARGE SCALE GENOMIC DNA]</scope>
    <source>
        <strain evidence="1 2">M1K-6</strain>
    </source>
</reference>
<dbReference type="Pfam" id="PF10772">
    <property type="entry name" value="Phage_HP1_Orf24"/>
    <property type="match status" value="1"/>
</dbReference>
<proteinExistence type="predicted"/>
<evidence type="ECO:0000313" key="1">
    <source>
        <dbReference type="EMBL" id="NLQ17558.1"/>
    </source>
</evidence>
<gene>
    <name evidence="1" type="ORF">HGG82_07940</name>
</gene>
<name>A0A847QW98_9GAMM</name>
<dbReference type="InterPro" id="IPR019708">
    <property type="entry name" value="Phage_HP1_Orf24"/>
</dbReference>
<dbReference type="AlphaFoldDB" id="A0A847QW98"/>
<keyword evidence="2" id="KW-1185">Reference proteome</keyword>
<dbReference type="EMBL" id="JABAEK010000006">
    <property type="protein sequence ID" value="NLQ17558.1"/>
    <property type="molecule type" value="Genomic_DNA"/>
</dbReference>
<dbReference type="RefSeq" id="WP_168824524.1">
    <property type="nucleotide sequence ID" value="NZ_CP073013.1"/>
</dbReference>
<accession>A0A847QW98</accession>